<feature type="compositionally biased region" description="Acidic residues" evidence="2">
    <location>
        <begin position="149"/>
        <end position="162"/>
    </location>
</feature>
<feature type="domain" description="Teneurin-like YD-shell" evidence="4">
    <location>
        <begin position="1115"/>
        <end position="1381"/>
    </location>
</feature>
<dbReference type="RefSeq" id="WP_160647381.1">
    <property type="nucleotide sequence ID" value="NZ_SIJB01000033.1"/>
</dbReference>
<feature type="region of interest" description="Disordered" evidence="2">
    <location>
        <begin position="113"/>
        <end position="165"/>
    </location>
</feature>
<dbReference type="InterPro" id="IPR056823">
    <property type="entry name" value="TEN-like_YD-shell"/>
</dbReference>
<evidence type="ECO:0000256" key="2">
    <source>
        <dbReference type="SAM" id="MobiDB-lite"/>
    </source>
</evidence>
<dbReference type="NCBIfam" id="TIGR03696">
    <property type="entry name" value="Rhs_assc_core"/>
    <property type="match status" value="1"/>
</dbReference>
<comment type="caution">
    <text evidence="5">The sequence shown here is derived from an EMBL/GenBank/DDBJ whole genome shotgun (WGS) entry which is preliminary data.</text>
</comment>
<dbReference type="Pfam" id="PF05593">
    <property type="entry name" value="RHS_repeat"/>
    <property type="match status" value="2"/>
</dbReference>
<dbReference type="EMBL" id="SIJB01000033">
    <property type="protein sequence ID" value="NBI30567.1"/>
    <property type="molecule type" value="Genomic_DNA"/>
</dbReference>
<feature type="domain" description="Teneurin-like YD-shell" evidence="4">
    <location>
        <begin position="838"/>
        <end position="1107"/>
    </location>
</feature>
<dbReference type="OrthoDB" id="41445at2"/>
<dbReference type="Proteomes" id="UP000448943">
    <property type="component" value="Unassembled WGS sequence"/>
</dbReference>
<dbReference type="Pfam" id="PF24494">
    <property type="entry name" value="DUF7587"/>
    <property type="match status" value="1"/>
</dbReference>
<name>A0A6N9Q6U2_9BACL</name>
<keyword evidence="6" id="KW-1185">Reference proteome</keyword>
<dbReference type="InterPro" id="IPR022385">
    <property type="entry name" value="Rhs_assc_core"/>
</dbReference>
<dbReference type="InterPro" id="IPR050708">
    <property type="entry name" value="T6SS_VgrG/RHS"/>
</dbReference>
<keyword evidence="1" id="KW-0677">Repeat</keyword>
<reference evidence="5 6" key="1">
    <citation type="submission" date="2019-01" db="EMBL/GenBank/DDBJ databases">
        <title>Chengkuizengella sp. nov., isolated from deep-sea sediment of East Pacific Ocean.</title>
        <authorList>
            <person name="Yang J."/>
            <person name="Lai Q."/>
            <person name="Shao Z."/>
        </authorList>
    </citation>
    <scope>NUCLEOTIDE SEQUENCE [LARGE SCALE GENOMIC DNA]</scope>
    <source>
        <strain evidence="5 6">YPA3-1-1</strain>
    </source>
</reference>
<feature type="compositionally biased region" description="Basic and acidic residues" evidence="2">
    <location>
        <begin position="120"/>
        <end position="138"/>
    </location>
</feature>
<evidence type="ECO:0000313" key="5">
    <source>
        <dbReference type="EMBL" id="NBI30567.1"/>
    </source>
</evidence>
<protein>
    <submittedName>
        <fullName evidence="5">RHS repeat protein</fullName>
    </submittedName>
</protein>
<evidence type="ECO:0000256" key="1">
    <source>
        <dbReference type="ARBA" id="ARBA00022737"/>
    </source>
</evidence>
<organism evidence="5 6">
    <name type="scientific">Chengkuizengella marina</name>
    <dbReference type="NCBI Taxonomy" id="2507566"/>
    <lineage>
        <taxon>Bacteria</taxon>
        <taxon>Bacillati</taxon>
        <taxon>Bacillota</taxon>
        <taxon>Bacilli</taxon>
        <taxon>Bacillales</taxon>
        <taxon>Paenibacillaceae</taxon>
        <taxon>Chengkuizengella</taxon>
    </lineage>
</organism>
<dbReference type="Pfam" id="PF25023">
    <property type="entry name" value="TEN_YD-shell"/>
    <property type="match status" value="2"/>
</dbReference>
<dbReference type="InterPro" id="IPR031325">
    <property type="entry name" value="RHS_repeat"/>
</dbReference>
<gene>
    <name evidence="5" type="ORF">ERL59_16580</name>
</gene>
<evidence type="ECO:0000259" key="3">
    <source>
        <dbReference type="Pfam" id="PF24494"/>
    </source>
</evidence>
<evidence type="ECO:0000313" key="6">
    <source>
        <dbReference type="Proteomes" id="UP000448943"/>
    </source>
</evidence>
<feature type="domain" description="DUF7587" evidence="3">
    <location>
        <begin position="1518"/>
        <end position="1596"/>
    </location>
</feature>
<dbReference type="Gene3D" id="2.180.10.10">
    <property type="entry name" value="RHS repeat-associated core"/>
    <property type="match status" value="4"/>
</dbReference>
<evidence type="ECO:0000259" key="4">
    <source>
        <dbReference type="Pfam" id="PF25023"/>
    </source>
</evidence>
<dbReference type="InterPro" id="IPR006530">
    <property type="entry name" value="YD"/>
</dbReference>
<sequence>MKKKLFKSIIITLILTLLVTSFNIQALSPSVYAKNDKAKSFEVKKPLKSAKKDKKNLEKRFNISQEFIQNELNKGYTLKDIEEALKYQKENSKTYQDSMKKIKPKFINPSKNAQSIIRNELTHQEDKKDKKNKEDKKDKDKKKNKVSVLEEEESPIEPDEETLNNVNLQTNEAPYSIDLKHETVSTLSGSLSIQETDFVLPGRNGLSFALTRTYNSGSSQFYKLSTSTGKGTYEDEIFPIGKGWSWNLPYIEEINNKKYLKLVVGGSYQITGSSSSGYQLQGYKLNDLTFESDSTVTVNGVTSRYVLKSISGINQYFDSSGKLIQIQDTYSNNIDFTYNDFVLSSITDAIGNTITITNTSSQVVIQYGEKTITYKKIKEGSVTLLSQVIDPLGRVTTYDYDLKPAEYSLTSITPTVSNPYALLTGVTHPTGSKSIYVYGSPVKRYLSKSSVNEAYRVNSREEIVFYENGTQESKNIQKFSYNGDLSSSYDQDLTFSTTLNSGQKSTTFHYKKDYIDSDNPADYYNTEVVTEAGDLKETTTYTYDEERRLSWLPIETSSQTTNIVNNTTSEMVTTSAEYDDYGNVISETNPLGITTTYTYDTDTKLLKNINQPINDTTSLHTVFERNGLGSLTQMRVFENDETGELLQQINYENYDAYGNPTQTRVENGEKDILSQTQYSEDVQFAYPTMKSMDVTDIDGVVSTISTEASYDLTSGQTTQYIDGNGNVSTYEYDALGRVIKAIHPDGSHIGMDFDDVNNVIVKTDEEGIQTVTKFNPLGWMTEIGIMEHGVYKSKEKYGYDELGNQIWIEDALGNRTEFIYDAWDRNIETIQADGYSSTTQYDDIQHTVTNTDPENNVLRTTVDKFGRTIKEEELTNGGQDLAGYKYDNVGNLIETIDANGYLTTYEYDFLGRLRSVTNAKSEQTTYGYDMVGNLTTITYADTKQLQKQYDEMGHLIQRIDPKGQIDSYVYDSNGNLTNRTDRNGNSFWFEYNNRNLLTKKTSADQIIQFSYDLIGNRTSMIDVTGTTSYNYDLYNGLLNKVTYPDGRSIQYFYDELGNRKQMIGPFDLNVYYNYNEKNRISSVGKTIQDAEAEYTYYSNGLLQKIEQKNGVESVYTYDGLNLDTLTHQKKDGTVINQYQYGYDANRNITSKIENERSNEYEYDELNRIFSTDDFKKNYKYDLRGNRQEIVSTYVGNDQNTQYEYDDYNRLTQVTVEGKSVQYRYNGDNLLVERIEDGEITRYYYDGPAIIAEAQIVNGEARLKNQYIRGNGLVSIEDAYANEYYYLRNGHGDVVELRDKTGNTRLNQYEYDIWGNPIKSYEMIHNSFQYSGELWDNTTSLQYLRARWYDPNDGRFVSEDTYEGDINNPLSLNLYTYVYNNPLIYHDPTGHEALLDFDKFYNQVIEEKTKKQPNISVKPKPSWGLRIFTSITLFFYNPIVAGETNSDYFRYAEIPILQAEHVEELRNKEYENIVYRAINSKDLSHVIALQDIQAKNPNGKWSLTDHVAYGSNKLFKPWKNDPWISTTKSLERAIWYNTQETSENKGIIVINLNKVDSKYVDALTNLDPNHYDYKKAFNFATIDQEISIYQSIPLEAIEGYIP</sequence>
<proteinExistence type="predicted"/>
<dbReference type="NCBIfam" id="TIGR01643">
    <property type="entry name" value="YD_repeat_2x"/>
    <property type="match status" value="6"/>
</dbReference>
<dbReference type="PANTHER" id="PTHR32305:SF15">
    <property type="entry name" value="PROTEIN RHSA-RELATED"/>
    <property type="match status" value="1"/>
</dbReference>
<dbReference type="InterPro" id="IPR056009">
    <property type="entry name" value="DUF7587"/>
</dbReference>
<accession>A0A6N9Q6U2</accession>
<dbReference type="PANTHER" id="PTHR32305">
    <property type="match status" value="1"/>
</dbReference>